<feature type="transmembrane region" description="Helical" evidence="8">
    <location>
        <begin position="5"/>
        <end position="23"/>
    </location>
</feature>
<dbReference type="FunFam" id="1.10.3730.20:FF:000001">
    <property type="entry name" value="Quaternary ammonium compound resistance transporter SugE"/>
    <property type="match status" value="1"/>
</dbReference>
<organism evidence="9 10">
    <name type="scientific">Siminovitchia acidinfaciens</name>
    <dbReference type="NCBI Taxonomy" id="2321395"/>
    <lineage>
        <taxon>Bacteria</taxon>
        <taxon>Bacillati</taxon>
        <taxon>Bacillota</taxon>
        <taxon>Bacilli</taxon>
        <taxon>Bacillales</taxon>
        <taxon>Bacillaceae</taxon>
        <taxon>Siminovitchia</taxon>
    </lineage>
</organism>
<keyword evidence="2" id="KW-0813">Transport</keyword>
<dbReference type="GO" id="GO:0022857">
    <property type="term" value="F:transmembrane transporter activity"/>
    <property type="evidence" value="ECO:0007669"/>
    <property type="project" value="InterPro"/>
</dbReference>
<feature type="transmembrane region" description="Helical" evidence="8">
    <location>
        <begin position="84"/>
        <end position="103"/>
    </location>
</feature>
<comment type="subcellular location">
    <subcellularLocation>
        <location evidence="1 7">Cell membrane</location>
        <topology evidence="1 7">Multi-pass membrane protein</topology>
    </subcellularLocation>
</comment>
<dbReference type="GO" id="GO:0005886">
    <property type="term" value="C:plasma membrane"/>
    <property type="evidence" value="ECO:0007669"/>
    <property type="project" value="UniProtKB-SubCell"/>
</dbReference>
<evidence type="ECO:0000256" key="1">
    <source>
        <dbReference type="ARBA" id="ARBA00004651"/>
    </source>
</evidence>
<keyword evidence="5 8" id="KW-1133">Transmembrane helix</keyword>
<feature type="transmembrane region" description="Helical" evidence="8">
    <location>
        <begin position="29"/>
        <end position="47"/>
    </location>
</feature>
<gene>
    <name evidence="9" type="ORF">D4T97_018435</name>
</gene>
<dbReference type="RefSeq" id="WP_126052240.1">
    <property type="nucleotide sequence ID" value="NZ_QYTV02000012.1"/>
</dbReference>
<dbReference type="EMBL" id="QYTV02000012">
    <property type="protein sequence ID" value="RST71474.1"/>
    <property type="molecule type" value="Genomic_DNA"/>
</dbReference>
<reference evidence="9" key="1">
    <citation type="submission" date="2018-12" db="EMBL/GenBank/DDBJ databases">
        <authorList>
            <person name="Sun L."/>
            <person name="Chen Z."/>
        </authorList>
    </citation>
    <scope>NUCLEOTIDE SEQUENCE [LARGE SCALE GENOMIC DNA]</scope>
    <source>
        <strain evidence="9">3-2-2</strain>
    </source>
</reference>
<dbReference type="SUPFAM" id="SSF103481">
    <property type="entry name" value="Multidrug resistance efflux transporter EmrE"/>
    <property type="match status" value="1"/>
</dbReference>
<evidence type="ECO:0000256" key="8">
    <source>
        <dbReference type="SAM" id="Phobius"/>
    </source>
</evidence>
<dbReference type="InterPro" id="IPR045324">
    <property type="entry name" value="Small_multidrug_res"/>
</dbReference>
<comment type="caution">
    <text evidence="9">The sequence shown here is derived from an EMBL/GenBank/DDBJ whole genome shotgun (WGS) entry which is preliminary data.</text>
</comment>
<protein>
    <submittedName>
        <fullName evidence="9">Multidrug efflux SMR transporter</fullName>
    </submittedName>
</protein>
<evidence type="ECO:0000256" key="3">
    <source>
        <dbReference type="ARBA" id="ARBA00022475"/>
    </source>
</evidence>
<dbReference type="PANTHER" id="PTHR30561:SF0">
    <property type="entry name" value="GUANIDINIUM EXPORTER"/>
    <property type="match status" value="1"/>
</dbReference>
<dbReference type="PANTHER" id="PTHR30561">
    <property type="entry name" value="SMR FAMILY PROTON-DEPENDENT DRUG EFFLUX TRANSPORTER SUGE"/>
    <property type="match status" value="1"/>
</dbReference>
<dbReference type="OrthoDB" id="21828at2"/>
<proteinExistence type="inferred from homology"/>
<evidence type="ECO:0000313" key="9">
    <source>
        <dbReference type="EMBL" id="RST71474.1"/>
    </source>
</evidence>
<sequence>MAWVYLIVASLGEIFGVMTINIYNQKKSFTWLFIMVITFGFGFYFLSLAMREIQLGTAYAIWTGLGAAGAVLMGILFFKESAGWKRMLFLTCIIAGAVGLKVLD</sequence>
<keyword evidence="4 7" id="KW-0812">Transmembrane</keyword>
<evidence type="ECO:0000256" key="2">
    <source>
        <dbReference type="ARBA" id="ARBA00022448"/>
    </source>
</evidence>
<dbReference type="Gene3D" id="1.10.3730.20">
    <property type="match status" value="1"/>
</dbReference>
<keyword evidence="10" id="KW-1185">Reference proteome</keyword>
<keyword evidence="6 8" id="KW-0472">Membrane</keyword>
<accession>A0A429XU36</accession>
<comment type="similarity">
    <text evidence="7">Belongs to the drug/metabolite transporter (DMT) superfamily. Small multidrug resistance (SMR) (TC 2.A.7.1) family.</text>
</comment>
<dbReference type="AlphaFoldDB" id="A0A429XU36"/>
<name>A0A429XU36_9BACI</name>
<feature type="transmembrane region" description="Helical" evidence="8">
    <location>
        <begin position="59"/>
        <end position="78"/>
    </location>
</feature>
<dbReference type="InterPro" id="IPR037185">
    <property type="entry name" value="EmrE-like"/>
</dbReference>
<keyword evidence="3" id="KW-1003">Cell membrane</keyword>
<evidence type="ECO:0000256" key="4">
    <source>
        <dbReference type="ARBA" id="ARBA00022692"/>
    </source>
</evidence>
<evidence type="ECO:0000313" key="10">
    <source>
        <dbReference type="Proteomes" id="UP000287156"/>
    </source>
</evidence>
<dbReference type="Pfam" id="PF00893">
    <property type="entry name" value="Multi_Drug_Res"/>
    <property type="match status" value="1"/>
</dbReference>
<dbReference type="InterPro" id="IPR000390">
    <property type="entry name" value="Small_drug/metabolite_transptr"/>
</dbReference>
<dbReference type="Proteomes" id="UP000287156">
    <property type="component" value="Unassembled WGS sequence"/>
</dbReference>
<evidence type="ECO:0000256" key="5">
    <source>
        <dbReference type="ARBA" id="ARBA00022989"/>
    </source>
</evidence>
<evidence type="ECO:0000256" key="7">
    <source>
        <dbReference type="RuleBase" id="RU003942"/>
    </source>
</evidence>
<evidence type="ECO:0000256" key="6">
    <source>
        <dbReference type="ARBA" id="ARBA00023136"/>
    </source>
</evidence>